<dbReference type="GO" id="GO:0060090">
    <property type="term" value="F:molecular adaptor activity"/>
    <property type="evidence" value="ECO:0007669"/>
    <property type="project" value="TreeGrafter"/>
</dbReference>
<keyword evidence="7" id="KW-1133">Transmembrane helix</keyword>
<dbReference type="STRING" id="113540.ENSSFOP00015021016"/>
<dbReference type="GO" id="GO:0042383">
    <property type="term" value="C:sarcolemma"/>
    <property type="evidence" value="ECO:0007669"/>
    <property type="project" value="TreeGrafter"/>
</dbReference>
<dbReference type="EMBL" id="JARO02019257">
    <property type="protein sequence ID" value="KPP56741.1"/>
    <property type="molecule type" value="Genomic_DNA"/>
</dbReference>
<comment type="caution">
    <text evidence="8">The sequence shown here is derived from an EMBL/GenBank/DDBJ whole genome shotgun (WGS) entry which is preliminary data.</text>
</comment>
<dbReference type="GO" id="GO:0005925">
    <property type="term" value="C:focal adhesion"/>
    <property type="evidence" value="ECO:0007669"/>
    <property type="project" value="TreeGrafter"/>
</dbReference>
<evidence type="ECO:0000256" key="5">
    <source>
        <dbReference type="ARBA" id="ARBA00023136"/>
    </source>
</evidence>
<evidence type="ECO:0000256" key="4">
    <source>
        <dbReference type="ARBA" id="ARBA00023034"/>
    </source>
</evidence>
<dbReference type="GO" id="GO:0008286">
    <property type="term" value="P:insulin receptor signaling pathway"/>
    <property type="evidence" value="ECO:0007669"/>
    <property type="project" value="TreeGrafter"/>
</dbReference>
<dbReference type="GO" id="GO:0000139">
    <property type="term" value="C:Golgi membrane"/>
    <property type="evidence" value="ECO:0007669"/>
    <property type="project" value="UniProtKB-SubCell"/>
</dbReference>
<evidence type="ECO:0000256" key="1">
    <source>
        <dbReference type="ARBA" id="ARBA00004202"/>
    </source>
</evidence>
<reference evidence="8 9" key="1">
    <citation type="submission" date="2015-08" db="EMBL/GenBank/DDBJ databases">
        <title>The genome of the Asian arowana (Scleropages formosus).</title>
        <authorList>
            <person name="Tan M.H."/>
            <person name="Gan H.M."/>
            <person name="Croft L.J."/>
            <person name="Austin C.M."/>
        </authorList>
    </citation>
    <scope>NUCLEOTIDE SEQUENCE [LARGE SCALE GENOMIC DNA]</scope>
    <source>
        <strain evidence="8">Aro1</strain>
    </source>
</reference>
<feature type="transmembrane region" description="Helical" evidence="7">
    <location>
        <begin position="89"/>
        <end position="113"/>
    </location>
</feature>
<dbReference type="GO" id="GO:0031410">
    <property type="term" value="C:cytoplasmic vesicle"/>
    <property type="evidence" value="ECO:0007669"/>
    <property type="project" value="TreeGrafter"/>
</dbReference>
<dbReference type="Pfam" id="PF01146">
    <property type="entry name" value="Caveolin"/>
    <property type="match status" value="1"/>
</dbReference>
<dbReference type="PANTHER" id="PTHR10844:SF3">
    <property type="entry name" value="CAVEOLIN-2"/>
    <property type="match status" value="1"/>
</dbReference>
<evidence type="ECO:0000256" key="7">
    <source>
        <dbReference type="SAM" id="Phobius"/>
    </source>
</evidence>
<dbReference type="GO" id="GO:0070836">
    <property type="term" value="P:caveola assembly"/>
    <property type="evidence" value="ECO:0007669"/>
    <property type="project" value="InterPro"/>
</dbReference>
<accession>A0A0P7TT74</accession>
<keyword evidence="5 6" id="KW-0472">Membrane</keyword>
<evidence type="ECO:0000256" key="3">
    <source>
        <dbReference type="ARBA" id="ARBA00022475"/>
    </source>
</evidence>
<dbReference type="GO" id="GO:0030154">
    <property type="term" value="P:cell differentiation"/>
    <property type="evidence" value="ECO:0007669"/>
    <property type="project" value="TreeGrafter"/>
</dbReference>
<dbReference type="InterPro" id="IPR001612">
    <property type="entry name" value="Caveolin"/>
</dbReference>
<dbReference type="GO" id="GO:0005901">
    <property type="term" value="C:caveola"/>
    <property type="evidence" value="ECO:0007669"/>
    <property type="project" value="UniProtKB-SubCell"/>
</dbReference>
<dbReference type="Proteomes" id="UP000034805">
    <property type="component" value="Unassembled WGS sequence"/>
</dbReference>
<evidence type="ECO:0000313" key="8">
    <source>
        <dbReference type="EMBL" id="KPP56741.1"/>
    </source>
</evidence>
<keyword evidence="3 6" id="KW-1003">Cell membrane</keyword>
<evidence type="ECO:0000256" key="6">
    <source>
        <dbReference type="RuleBase" id="RU000680"/>
    </source>
</evidence>
<evidence type="ECO:0000313" key="9">
    <source>
        <dbReference type="Proteomes" id="UP000034805"/>
    </source>
</evidence>
<proteinExistence type="inferred from homology"/>
<dbReference type="GO" id="GO:0048471">
    <property type="term" value="C:perinuclear region of cytoplasm"/>
    <property type="evidence" value="ECO:0007669"/>
    <property type="project" value="TreeGrafter"/>
</dbReference>
<name>A0A0P7TT74_SCLFO</name>
<dbReference type="GO" id="GO:0051480">
    <property type="term" value="P:regulation of cytosolic calcium ion concentration"/>
    <property type="evidence" value="ECO:0007669"/>
    <property type="project" value="TreeGrafter"/>
</dbReference>
<dbReference type="GO" id="GO:0001937">
    <property type="term" value="P:negative regulation of endothelial cell proliferation"/>
    <property type="evidence" value="ECO:0007669"/>
    <property type="project" value="TreeGrafter"/>
</dbReference>
<sequence>MGLHKRKKEMCVVLGEDGDEDVDELESRREDLRTRRDDRDLQHMNTRLRIGFEDVIGEPGSAHSFDGIWVGTHATFELTKYVFYKLHTILLALPVSIAGALLFALLSCVHIWAVAPAIQGFSVVLPSIQTTWTSCMDVLLMPLSCCLSRCVSAVAGKLGQDENPEHSPQSGFRS</sequence>
<evidence type="ECO:0000256" key="2">
    <source>
        <dbReference type="ARBA" id="ARBA00010988"/>
    </source>
</evidence>
<comment type="function">
    <text evidence="6">May act as a scaffolding protein within caveolar membranes. Interacts directly with G-protein alpha subunits and can functionally regulate their activity.</text>
</comment>
<gene>
    <name evidence="8" type="ORF">Z043_125610</name>
</gene>
<dbReference type="AlphaFoldDB" id="A0A0P7TT74"/>
<comment type="similarity">
    <text evidence="2 6">Belongs to the caveolin family.</text>
</comment>
<keyword evidence="4 6" id="KW-0333">Golgi apparatus</keyword>
<dbReference type="PANTHER" id="PTHR10844">
    <property type="entry name" value="CAVEOLIN"/>
    <property type="match status" value="1"/>
</dbReference>
<protein>
    <recommendedName>
        <fullName evidence="6">Caveolin</fullName>
    </recommendedName>
</protein>
<keyword evidence="7" id="KW-0812">Transmembrane</keyword>
<comment type="subcellular location">
    <subcellularLocation>
        <location evidence="1 6">Cell membrane</location>
        <topology evidence="1 6">Peripheral membrane protein</topology>
    </subcellularLocation>
    <subcellularLocation>
        <location evidence="6">Golgi apparatus membrane</location>
        <topology evidence="6">Peripheral membrane protein</topology>
    </subcellularLocation>
    <subcellularLocation>
        <location evidence="6">Membrane</location>
        <location evidence="6">Caveola</location>
        <topology evidence="6">Peripheral membrane protein</topology>
    </subcellularLocation>
</comment>
<dbReference type="GO" id="GO:0019901">
    <property type="term" value="F:protein kinase binding"/>
    <property type="evidence" value="ECO:0007669"/>
    <property type="project" value="TreeGrafter"/>
</dbReference>
<organism evidence="8 9">
    <name type="scientific">Scleropages formosus</name>
    <name type="common">Asian bonytongue</name>
    <name type="synonym">Osteoglossum formosum</name>
    <dbReference type="NCBI Taxonomy" id="113540"/>
    <lineage>
        <taxon>Eukaryota</taxon>
        <taxon>Metazoa</taxon>
        <taxon>Chordata</taxon>
        <taxon>Craniata</taxon>
        <taxon>Vertebrata</taxon>
        <taxon>Euteleostomi</taxon>
        <taxon>Actinopterygii</taxon>
        <taxon>Neopterygii</taxon>
        <taxon>Teleostei</taxon>
        <taxon>Osteoglossocephala</taxon>
        <taxon>Osteoglossomorpha</taxon>
        <taxon>Osteoglossiformes</taxon>
        <taxon>Osteoglossidae</taxon>
        <taxon>Scleropages</taxon>
    </lineage>
</organism>